<dbReference type="EMBL" id="JBBMRA010000001">
    <property type="protein sequence ID" value="MEM5535089.1"/>
    <property type="molecule type" value="Genomic_DNA"/>
</dbReference>
<evidence type="ECO:0000313" key="7">
    <source>
        <dbReference type="EMBL" id="MEM5535089.1"/>
    </source>
</evidence>
<dbReference type="RefSeq" id="WP_342853507.1">
    <property type="nucleotide sequence ID" value="NZ_JBBMRA010000001.1"/>
</dbReference>
<dbReference type="PANTHER" id="PTHR30097">
    <property type="entry name" value="CATION EFFLUX SYSTEM PROTEIN CUSB"/>
    <property type="match status" value="1"/>
</dbReference>
<dbReference type="InterPro" id="IPR058792">
    <property type="entry name" value="Beta-barrel_RND_2"/>
</dbReference>
<dbReference type="InterPro" id="IPR042230">
    <property type="entry name" value="CusF_sf"/>
</dbReference>
<dbReference type="InterPro" id="IPR045800">
    <property type="entry name" value="HMBD"/>
</dbReference>
<dbReference type="Pfam" id="PF25954">
    <property type="entry name" value="Beta-barrel_RND_2"/>
    <property type="match status" value="1"/>
</dbReference>
<dbReference type="Gene3D" id="6.10.140.730">
    <property type="match status" value="1"/>
</dbReference>
<keyword evidence="8" id="KW-1185">Reference proteome</keyword>
<evidence type="ECO:0000259" key="5">
    <source>
        <dbReference type="Pfam" id="PF25919"/>
    </source>
</evidence>
<dbReference type="InterPro" id="IPR006143">
    <property type="entry name" value="RND_pump_MFP"/>
</dbReference>
<evidence type="ECO:0000256" key="2">
    <source>
        <dbReference type="ARBA" id="ARBA00022448"/>
    </source>
</evidence>
<dbReference type="Gene3D" id="2.40.50.320">
    <property type="entry name" value="Copper binding periplasmic protein CusF"/>
    <property type="match status" value="1"/>
</dbReference>
<organism evidence="7 8">
    <name type="scientific">Neptuniibacter pectenicola</name>
    <dbReference type="NCBI Taxonomy" id="1806669"/>
    <lineage>
        <taxon>Bacteria</taxon>
        <taxon>Pseudomonadati</taxon>
        <taxon>Pseudomonadota</taxon>
        <taxon>Gammaproteobacteria</taxon>
        <taxon>Oceanospirillales</taxon>
        <taxon>Oceanospirillaceae</taxon>
        <taxon>Neptuniibacter</taxon>
    </lineage>
</organism>
<dbReference type="Proteomes" id="UP001449225">
    <property type="component" value="Unassembled WGS sequence"/>
</dbReference>
<dbReference type="Gene3D" id="2.40.30.170">
    <property type="match status" value="1"/>
</dbReference>
<keyword evidence="2" id="KW-0813">Transport</keyword>
<accession>A0ABU9TMZ9</accession>
<evidence type="ECO:0000259" key="3">
    <source>
        <dbReference type="Pfam" id="PF19335"/>
    </source>
</evidence>
<feature type="domain" description="CusB-like three alpha-helical bundle" evidence="4">
    <location>
        <begin position="158"/>
        <end position="205"/>
    </location>
</feature>
<comment type="similarity">
    <text evidence="1">Belongs to the membrane fusion protein (MFP) (TC 8.A.1) family.</text>
</comment>
<evidence type="ECO:0000256" key="1">
    <source>
        <dbReference type="ARBA" id="ARBA00009477"/>
    </source>
</evidence>
<dbReference type="PANTHER" id="PTHR30097:SF15">
    <property type="entry name" value="CATION EFFLUX SYSTEM PROTEIN CUSB"/>
    <property type="match status" value="1"/>
</dbReference>
<name>A0ABU9TMZ9_9GAMM</name>
<reference evidence="7 8" key="1">
    <citation type="submission" date="2024-03" db="EMBL/GenBank/DDBJ databases">
        <title>Community enrichment and isolation of bacterial strains for fucoidan degradation.</title>
        <authorList>
            <person name="Sichert A."/>
        </authorList>
    </citation>
    <scope>NUCLEOTIDE SEQUENCE [LARGE SCALE GENOMIC DNA]</scope>
    <source>
        <strain evidence="7 8">AS76</strain>
    </source>
</reference>
<dbReference type="InterPro" id="IPR021647">
    <property type="entry name" value="CusF_Ec"/>
</dbReference>
<dbReference type="Pfam" id="PF25869">
    <property type="entry name" value="3HB_CusB"/>
    <property type="match status" value="1"/>
</dbReference>
<feature type="domain" description="CusB-like barrel-sandwich hybrid" evidence="5">
    <location>
        <begin position="125"/>
        <end position="238"/>
    </location>
</feature>
<dbReference type="Pfam" id="PF19335">
    <property type="entry name" value="HMBD"/>
    <property type="match status" value="1"/>
</dbReference>
<dbReference type="InterPro" id="IPR051909">
    <property type="entry name" value="MFP_Cation_Efflux"/>
</dbReference>
<protein>
    <submittedName>
        <fullName evidence="7">Efflux RND transporter periplasmic adaptor subunit</fullName>
    </submittedName>
</protein>
<dbReference type="SUPFAM" id="SSF111369">
    <property type="entry name" value="HlyD-like secretion proteins"/>
    <property type="match status" value="1"/>
</dbReference>
<dbReference type="InterPro" id="IPR058791">
    <property type="entry name" value="3HB_CusB"/>
</dbReference>
<evidence type="ECO:0000313" key="8">
    <source>
        <dbReference type="Proteomes" id="UP001449225"/>
    </source>
</evidence>
<dbReference type="InterPro" id="IPR058790">
    <property type="entry name" value="BSH_CusB"/>
</dbReference>
<dbReference type="Pfam" id="PF25919">
    <property type="entry name" value="BSH_CusB"/>
    <property type="match status" value="1"/>
</dbReference>
<dbReference type="Gene3D" id="2.40.420.20">
    <property type="match status" value="1"/>
</dbReference>
<feature type="domain" description="Heavy metal binding" evidence="3">
    <location>
        <begin position="43"/>
        <end position="69"/>
    </location>
</feature>
<dbReference type="Pfam" id="PF11604">
    <property type="entry name" value="CusF_Ec"/>
    <property type="match status" value="1"/>
</dbReference>
<comment type="caution">
    <text evidence="7">The sequence shown here is derived from an EMBL/GenBank/DDBJ whole genome shotgun (WGS) entry which is preliminary data.</text>
</comment>
<gene>
    <name evidence="7" type="ORF">WNY58_01670</name>
</gene>
<dbReference type="NCBIfam" id="TIGR01730">
    <property type="entry name" value="RND_mfp"/>
    <property type="match status" value="1"/>
</dbReference>
<evidence type="ECO:0000259" key="6">
    <source>
        <dbReference type="Pfam" id="PF25954"/>
    </source>
</evidence>
<evidence type="ECO:0000259" key="4">
    <source>
        <dbReference type="Pfam" id="PF25869"/>
    </source>
</evidence>
<feature type="domain" description="CusB-like beta-barrel" evidence="6">
    <location>
        <begin position="243"/>
        <end position="317"/>
    </location>
</feature>
<proteinExistence type="inferred from homology"/>
<sequence length="495" mass="54299">MKTSILVPFTLLIGLAAGFFIAGTLPLAPEAMSESSAEEKPLYWVAPMDANYQRDKPGLSPMGMALVPVYADDLGGDDAPGTVTIRSEVVNNLGVKTEAVLFSPLQAQIHTVGYVAFNQDQVIDLHPRISGWVKSVAVNAPGEYVEKGSLLYAIYSPELVNAQEEFVAASKRNNRFLVAASEQKLKALGVAQRFIDQLKTSKKVREQVPVYADQSGYVGELNLRKGMFVKPAMKLMSIGPLDQVWVIAEVFERQAHQLDEGDSVEMKLDYLPGKTWTGRVDYIYPVLDNKTRTLQVRLRFDNPELLLKPDMFASVTIFSRPTAPLLSVPAASVIVTGEQERVVVALGEGRYKAVAVTTGGRFSDRIAILAGLYPEDWVVTSAQFLLDSESSLSSDFLRMTPSSMGQVDDVWVMAEIKHIDQQTRMATLAHQAIREWTQPAMTMEVPVMDGLDISRLAAGDLLQVQLKGGRMAELQIVDFILPRPKAPRSSVGGGL</sequence>